<name>A0ABR0AEY1_9CRUS</name>
<proteinExistence type="predicted"/>
<evidence type="ECO:0000313" key="2">
    <source>
        <dbReference type="Proteomes" id="UP001234178"/>
    </source>
</evidence>
<sequence>MPEAVGSSELDIRLDPSWLEAHTERGDRSPPKYPFPIRLTPSPLMARGLDFAGPKLTLHQLNFQPGLPQGGQQLPHSHQVFLRISRVDDDVIQVNEANRPSQTGLNQIHHALERPRCGALPEGHNQKLIKPVGGDKRRLDLILFV</sequence>
<dbReference type="EMBL" id="JAOYFB010000037">
    <property type="protein sequence ID" value="KAK4023548.1"/>
    <property type="molecule type" value="Genomic_DNA"/>
</dbReference>
<organism evidence="1 2">
    <name type="scientific">Daphnia magna</name>
    <dbReference type="NCBI Taxonomy" id="35525"/>
    <lineage>
        <taxon>Eukaryota</taxon>
        <taxon>Metazoa</taxon>
        <taxon>Ecdysozoa</taxon>
        <taxon>Arthropoda</taxon>
        <taxon>Crustacea</taxon>
        <taxon>Branchiopoda</taxon>
        <taxon>Diplostraca</taxon>
        <taxon>Cladocera</taxon>
        <taxon>Anomopoda</taxon>
        <taxon>Daphniidae</taxon>
        <taxon>Daphnia</taxon>
    </lineage>
</organism>
<gene>
    <name evidence="1" type="ORF">OUZ56_008953</name>
</gene>
<keyword evidence="2" id="KW-1185">Reference proteome</keyword>
<protein>
    <submittedName>
        <fullName evidence="1">Uncharacterized protein</fullName>
    </submittedName>
</protein>
<accession>A0ABR0AEY1</accession>
<comment type="caution">
    <text evidence="1">The sequence shown here is derived from an EMBL/GenBank/DDBJ whole genome shotgun (WGS) entry which is preliminary data.</text>
</comment>
<evidence type="ECO:0000313" key="1">
    <source>
        <dbReference type="EMBL" id="KAK4023548.1"/>
    </source>
</evidence>
<reference evidence="1 2" key="1">
    <citation type="journal article" date="2023" name="Nucleic Acids Res.">
        <title>The hologenome of Daphnia magna reveals possible DNA methylation and microbiome-mediated evolution of the host genome.</title>
        <authorList>
            <person name="Chaturvedi A."/>
            <person name="Li X."/>
            <person name="Dhandapani V."/>
            <person name="Marshall H."/>
            <person name="Kissane S."/>
            <person name="Cuenca-Cambronero M."/>
            <person name="Asole G."/>
            <person name="Calvet F."/>
            <person name="Ruiz-Romero M."/>
            <person name="Marangio P."/>
            <person name="Guigo R."/>
            <person name="Rago D."/>
            <person name="Mirbahai L."/>
            <person name="Eastwood N."/>
            <person name="Colbourne J.K."/>
            <person name="Zhou J."/>
            <person name="Mallon E."/>
            <person name="Orsini L."/>
        </authorList>
    </citation>
    <scope>NUCLEOTIDE SEQUENCE [LARGE SCALE GENOMIC DNA]</scope>
    <source>
        <strain evidence="1">LRV0_1</strain>
    </source>
</reference>
<dbReference type="Proteomes" id="UP001234178">
    <property type="component" value="Unassembled WGS sequence"/>
</dbReference>